<evidence type="ECO:0000256" key="2">
    <source>
        <dbReference type="ARBA" id="ARBA00022603"/>
    </source>
</evidence>
<gene>
    <name evidence="5" type="ORF">VTJ83DRAFT_100</name>
</gene>
<dbReference type="EMBL" id="JAZGUE010000001">
    <property type="protein sequence ID" value="KAL2270729.1"/>
    <property type="molecule type" value="Genomic_DNA"/>
</dbReference>
<dbReference type="GeneID" id="98121755"/>
<dbReference type="InterPro" id="IPR029063">
    <property type="entry name" value="SAM-dependent_MTases_sf"/>
</dbReference>
<dbReference type="Proteomes" id="UP001600064">
    <property type="component" value="Unassembled WGS sequence"/>
</dbReference>
<keyword evidence="2" id="KW-0489">Methyltransferase</keyword>
<organism evidence="5 6">
    <name type="scientific">Remersonia thermophila</name>
    <dbReference type="NCBI Taxonomy" id="72144"/>
    <lineage>
        <taxon>Eukaryota</taxon>
        <taxon>Fungi</taxon>
        <taxon>Dikarya</taxon>
        <taxon>Ascomycota</taxon>
        <taxon>Pezizomycotina</taxon>
        <taxon>Sordariomycetes</taxon>
        <taxon>Sordariomycetidae</taxon>
        <taxon>Sordariales</taxon>
        <taxon>Sordariales incertae sedis</taxon>
        <taxon>Remersonia</taxon>
    </lineage>
</organism>
<dbReference type="SUPFAM" id="SSF53335">
    <property type="entry name" value="S-adenosyl-L-methionine-dependent methyltransferases"/>
    <property type="match status" value="1"/>
</dbReference>
<accession>A0ABR4DK44</accession>
<dbReference type="Gene3D" id="3.40.50.150">
    <property type="entry name" value="Vaccinia Virus protein VP39"/>
    <property type="match status" value="1"/>
</dbReference>
<proteinExistence type="inferred from homology"/>
<sequence length="265" mass="28103">MAPPGFDSKDYWGERFATETSFEWLAPSATILEIAAPYLLGDAAPASGPAPSSSSSSSSSPPPPPLRILHLGSGTSDLHSHLRARGFERVTNVDYAPQALVRGRDLERARFGDVRTKYAVADLTRSSRSLEEDLAAADAEEEAAAAGGGGAGGGDGWKMAGRYDAALDKSTADAIACGGDGALRVLAENVWRCLSAEGRGGFWISLSYSATRFDDVRDLFEVQVVRKIPTAKAKPTDPDIFYYGYLLRPKRAGGRGRGDEGNEGS</sequence>
<evidence type="ECO:0000256" key="1">
    <source>
        <dbReference type="ARBA" id="ARBA00008361"/>
    </source>
</evidence>
<reference evidence="5 6" key="1">
    <citation type="journal article" date="2024" name="Commun. Biol.">
        <title>Comparative genomic analysis of thermophilic fungi reveals convergent evolutionary adaptations and gene losses.</title>
        <authorList>
            <person name="Steindorff A.S."/>
            <person name="Aguilar-Pontes M.V."/>
            <person name="Robinson A.J."/>
            <person name="Andreopoulos B."/>
            <person name="LaButti K."/>
            <person name="Kuo A."/>
            <person name="Mondo S."/>
            <person name="Riley R."/>
            <person name="Otillar R."/>
            <person name="Haridas S."/>
            <person name="Lipzen A."/>
            <person name="Grimwood J."/>
            <person name="Schmutz J."/>
            <person name="Clum A."/>
            <person name="Reid I.D."/>
            <person name="Moisan M.C."/>
            <person name="Butler G."/>
            <person name="Nguyen T.T.M."/>
            <person name="Dewar K."/>
            <person name="Conant G."/>
            <person name="Drula E."/>
            <person name="Henrissat B."/>
            <person name="Hansel C."/>
            <person name="Singer S."/>
            <person name="Hutchinson M.I."/>
            <person name="de Vries R.P."/>
            <person name="Natvig D.O."/>
            <person name="Powell A.J."/>
            <person name="Tsang A."/>
            <person name="Grigoriev I.V."/>
        </authorList>
    </citation>
    <scope>NUCLEOTIDE SEQUENCE [LARGE SCALE GENOMIC DNA]</scope>
    <source>
        <strain evidence="5 6">ATCC 22073</strain>
    </source>
</reference>
<dbReference type="PANTHER" id="PTHR12176:SF84">
    <property type="entry name" value="METHYLTRANSFERASE DOMAIN-CONTAINING PROTEIN"/>
    <property type="match status" value="1"/>
</dbReference>
<evidence type="ECO:0000313" key="5">
    <source>
        <dbReference type="EMBL" id="KAL2270729.1"/>
    </source>
</evidence>
<protein>
    <submittedName>
        <fullName evidence="5">Uncharacterized protein</fullName>
    </submittedName>
</protein>
<comment type="similarity">
    <text evidence="1">Belongs to the methyltransferase superfamily.</text>
</comment>
<evidence type="ECO:0000256" key="3">
    <source>
        <dbReference type="ARBA" id="ARBA00022679"/>
    </source>
</evidence>
<evidence type="ECO:0000313" key="6">
    <source>
        <dbReference type="Proteomes" id="UP001600064"/>
    </source>
</evidence>
<name>A0ABR4DK44_9PEZI</name>
<comment type="caution">
    <text evidence="5">The sequence shown here is derived from an EMBL/GenBank/DDBJ whole genome shotgun (WGS) entry which is preliminary data.</text>
</comment>
<keyword evidence="6" id="KW-1185">Reference proteome</keyword>
<dbReference type="PANTHER" id="PTHR12176">
    <property type="entry name" value="SAM-DEPENDENT METHYLTRANSFERASE SUPERFAMILY PROTEIN"/>
    <property type="match status" value="1"/>
</dbReference>
<feature type="compositionally biased region" description="Low complexity" evidence="4">
    <location>
        <begin position="43"/>
        <end position="59"/>
    </location>
</feature>
<dbReference type="RefSeq" id="XP_070869453.1">
    <property type="nucleotide sequence ID" value="XM_071007111.1"/>
</dbReference>
<evidence type="ECO:0000256" key="4">
    <source>
        <dbReference type="SAM" id="MobiDB-lite"/>
    </source>
</evidence>
<keyword evidence="3" id="KW-0808">Transferase</keyword>
<feature type="region of interest" description="Disordered" evidence="4">
    <location>
        <begin position="43"/>
        <end position="72"/>
    </location>
</feature>
<dbReference type="InterPro" id="IPR051419">
    <property type="entry name" value="Lys/N-term_MeTrsfase_sf"/>
</dbReference>